<evidence type="ECO:0000313" key="4">
    <source>
        <dbReference type="Proteomes" id="UP000762676"/>
    </source>
</evidence>
<feature type="compositionally biased region" description="Polar residues" evidence="1">
    <location>
        <begin position="34"/>
        <end position="49"/>
    </location>
</feature>
<evidence type="ECO:0000259" key="2">
    <source>
        <dbReference type="PROSITE" id="PS50217"/>
    </source>
</evidence>
<proteinExistence type="predicted"/>
<feature type="compositionally biased region" description="Basic and acidic residues" evidence="1">
    <location>
        <begin position="50"/>
        <end position="60"/>
    </location>
</feature>
<gene>
    <name evidence="3" type="ORF">ElyMa_000542700</name>
</gene>
<dbReference type="Proteomes" id="UP000762676">
    <property type="component" value="Unassembled WGS sequence"/>
</dbReference>
<dbReference type="AlphaFoldDB" id="A0AAV4FZX1"/>
<dbReference type="InterPro" id="IPR004827">
    <property type="entry name" value="bZIP"/>
</dbReference>
<feature type="compositionally biased region" description="Polar residues" evidence="1">
    <location>
        <begin position="342"/>
        <end position="351"/>
    </location>
</feature>
<protein>
    <recommendedName>
        <fullName evidence="2">BZIP domain-containing protein</fullName>
    </recommendedName>
</protein>
<accession>A0AAV4FZX1</accession>
<name>A0AAV4FZX1_9GAST</name>
<dbReference type="GO" id="GO:0003700">
    <property type="term" value="F:DNA-binding transcription factor activity"/>
    <property type="evidence" value="ECO:0007669"/>
    <property type="project" value="InterPro"/>
</dbReference>
<dbReference type="InterPro" id="IPR046347">
    <property type="entry name" value="bZIP_sf"/>
</dbReference>
<reference evidence="3 4" key="1">
    <citation type="journal article" date="2021" name="Elife">
        <title>Chloroplast acquisition without the gene transfer in kleptoplastic sea slugs, Plakobranchus ocellatus.</title>
        <authorList>
            <person name="Maeda T."/>
            <person name="Takahashi S."/>
            <person name="Yoshida T."/>
            <person name="Shimamura S."/>
            <person name="Takaki Y."/>
            <person name="Nagai Y."/>
            <person name="Toyoda A."/>
            <person name="Suzuki Y."/>
            <person name="Arimoto A."/>
            <person name="Ishii H."/>
            <person name="Satoh N."/>
            <person name="Nishiyama T."/>
            <person name="Hasebe M."/>
            <person name="Maruyama T."/>
            <person name="Minagawa J."/>
            <person name="Obokata J."/>
            <person name="Shigenobu S."/>
        </authorList>
    </citation>
    <scope>NUCLEOTIDE SEQUENCE [LARGE SCALE GENOMIC DNA]</scope>
</reference>
<evidence type="ECO:0000256" key="1">
    <source>
        <dbReference type="SAM" id="MobiDB-lite"/>
    </source>
</evidence>
<dbReference type="EMBL" id="BMAT01001068">
    <property type="protein sequence ID" value="GFR78913.1"/>
    <property type="molecule type" value="Genomic_DNA"/>
</dbReference>
<evidence type="ECO:0000313" key="3">
    <source>
        <dbReference type="EMBL" id="GFR78913.1"/>
    </source>
</evidence>
<dbReference type="PROSITE" id="PS50217">
    <property type="entry name" value="BZIP"/>
    <property type="match status" value="1"/>
</dbReference>
<keyword evidence="4" id="KW-1185">Reference proteome</keyword>
<feature type="compositionally biased region" description="Polar residues" evidence="1">
    <location>
        <begin position="174"/>
        <end position="191"/>
    </location>
</feature>
<sequence length="679" mass="76036">MEYPGPNWEHAEYTNNEELASHHHVLLQTSLIRASTSAESAQDQDNSTMTDRHTRSDSRMERSVLSVNSYPESCPLSVEQSEPDSFMYLSSDCEEPMSIEHYANVGADDSDSCWAVPSKPRQLEIYRLDKSTGFVGKYENKKILESDDAMNEMLLCSHQLPETYDAGMDHELGSSASRPTSSRQRHNSLPNSLLPGKGLARATDMISTQKRYASQLSKTECTQSGPMSSDLIINGDWMLPFDTADRERFGLETLSDFLREIPENSEAASKVYNEMPKELLAAIDQRERELGFQFKATNTSHMFKMTNTSNMTFPEGVLSQMKNIPSTSMNGHCQRMADPKPSRNSLFPSGASNPTSPNFLIFSGSYISPARERIPDTDEFCNQLLSQTFHHLPSIQGNSFLTPSPTVQTVSPGTMYTHLTEKNVSCAVEVASTFRSGPNKQGCETEFQPVPDNQRNDHAQIATNQGAEGEDSPTEHLGMAMQTRPVADIRNRKRPAASDSKLLFFNSYPEPGHSWNMAPTAAKKAKMSIQKETSEVAPGGSSLGEAPARRDILQSVRSKVLTKCAIENKNLSVDPEHRFKEPVQLTETEQATIQRRRDSNKVSARRSRARKQQEQQDLEQELRDLQQQNSQWHQKLKQQIGEIHKSRRYLSMLGIPLPATSVTLDTLRLLDHPSSHSTT</sequence>
<dbReference type="Gene3D" id="1.20.5.170">
    <property type="match status" value="1"/>
</dbReference>
<feature type="region of interest" description="Disordered" evidence="1">
    <location>
        <begin position="437"/>
        <end position="456"/>
    </location>
</feature>
<dbReference type="SMART" id="SM00338">
    <property type="entry name" value="BRLZ"/>
    <property type="match status" value="1"/>
</dbReference>
<dbReference type="SUPFAM" id="SSF57959">
    <property type="entry name" value="Leucine zipper domain"/>
    <property type="match status" value="1"/>
</dbReference>
<dbReference type="PROSITE" id="PS00036">
    <property type="entry name" value="BZIP_BASIC"/>
    <property type="match status" value="1"/>
</dbReference>
<dbReference type="Pfam" id="PF00170">
    <property type="entry name" value="bZIP_1"/>
    <property type="match status" value="1"/>
</dbReference>
<feature type="region of interest" description="Disordered" evidence="1">
    <location>
        <begin position="588"/>
        <end position="630"/>
    </location>
</feature>
<feature type="domain" description="BZIP" evidence="2">
    <location>
        <begin position="594"/>
        <end position="653"/>
    </location>
</feature>
<comment type="caution">
    <text evidence="3">The sequence shown here is derived from an EMBL/GenBank/DDBJ whole genome shotgun (WGS) entry which is preliminary data.</text>
</comment>
<feature type="region of interest" description="Disordered" evidence="1">
    <location>
        <begin position="329"/>
        <end position="351"/>
    </location>
</feature>
<feature type="region of interest" description="Disordered" evidence="1">
    <location>
        <begin position="166"/>
        <end position="198"/>
    </location>
</feature>
<feature type="region of interest" description="Disordered" evidence="1">
    <location>
        <begin position="34"/>
        <end position="60"/>
    </location>
</feature>
<organism evidence="3 4">
    <name type="scientific">Elysia marginata</name>
    <dbReference type="NCBI Taxonomy" id="1093978"/>
    <lineage>
        <taxon>Eukaryota</taxon>
        <taxon>Metazoa</taxon>
        <taxon>Spiralia</taxon>
        <taxon>Lophotrochozoa</taxon>
        <taxon>Mollusca</taxon>
        <taxon>Gastropoda</taxon>
        <taxon>Heterobranchia</taxon>
        <taxon>Euthyneura</taxon>
        <taxon>Panpulmonata</taxon>
        <taxon>Sacoglossa</taxon>
        <taxon>Placobranchoidea</taxon>
        <taxon>Plakobranchidae</taxon>
        <taxon>Elysia</taxon>
    </lineage>
</organism>